<gene>
    <name evidence="1" type="ORF">FIBSPDRAFT_235323</name>
</gene>
<organism evidence="1 2">
    <name type="scientific">Athelia psychrophila</name>
    <dbReference type="NCBI Taxonomy" id="1759441"/>
    <lineage>
        <taxon>Eukaryota</taxon>
        <taxon>Fungi</taxon>
        <taxon>Dikarya</taxon>
        <taxon>Basidiomycota</taxon>
        <taxon>Agaricomycotina</taxon>
        <taxon>Agaricomycetes</taxon>
        <taxon>Agaricomycetidae</taxon>
        <taxon>Atheliales</taxon>
        <taxon>Atheliaceae</taxon>
        <taxon>Athelia</taxon>
    </lineage>
</organism>
<accession>A0A166S025</accession>
<dbReference type="Proteomes" id="UP000076532">
    <property type="component" value="Unassembled WGS sequence"/>
</dbReference>
<dbReference type="AlphaFoldDB" id="A0A166S025"/>
<sequence length="73" mass="8330">MSSSAISLVSKRERPLSWLYETYDSRSLLCCISLPSIYALLRNTQCLGNCMFVPSFSDSTYSARRCRSALVHW</sequence>
<proteinExistence type="predicted"/>
<keyword evidence="2" id="KW-1185">Reference proteome</keyword>
<evidence type="ECO:0000313" key="2">
    <source>
        <dbReference type="Proteomes" id="UP000076532"/>
    </source>
</evidence>
<dbReference type="EMBL" id="KV417501">
    <property type="protein sequence ID" value="KZP28849.1"/>
    <property type="molecule type" value="Genomic_DNA"/>
</dbReference>
<protein>
    <submittedName>
        <fullName evidence="1">Uncharacterized protein</fullName>
    </submittedName>
</protein>
<evidence type="ECO:0000313" key="1">
    <source>
        <dbReference type="EMBL" id="KZP28849.1"/>
    </source>
</evidence>
<name>A0A166S025_9AGAM</name>
<reference evidence="1 2" key="1">
    <citation type="journal article" date="2016" name="Mol. Biol. Evol.">
        <title>Comparative Genomics of Early-Diverging Mushroom-Forming Fungi Provides Insights into the Origins of Lignocellulose Decay Capabilities.</title>
        <authorList>
            <person name="Nagy L.G."/>
            <person name="Riley R."/>
            <person name="Tritt A."/>
            <person name="Adam C."/>
            <person name="Daum C."/>
            <person name="Floudas D."/>
            <person name="Sun H."/>
            <person name="Yadav J.S."/>
            <person name="Pangilinan J."/>
            <person name="Larsson K.H."/>
            <person name="Matsuura K."/>
            <person name="Barry K."/>
            <person name="Labutti K."/>
            <person name="Kuo R."/>
            <person name="Ohm R.A."/>
            <person name="Bhattacharya S.S."/>
            <person name="Shirouzu T."/>
            <person name="Yoshinaga Y."/>
            <person name="Martin F.M."/>
            <person name="Grigoriev I.V."/>
            <person name="Hibbett D.S."/>
        </authorList>
    </citation>
    <scope>NUCLEOTIDE SEQUENCE [LARGE SCALE GENOMIC DNA]</scope>
    <source>
        <strain evidence="1 2">CBS 109695</strain>
    </source>
</reference>